<dbReference type="SMART" id="SM01000">
    <property type="entry name" value="Aha1_N"/>
    <property type="match status" value="1"/>
</dbReference>
<comment type="caution">
    <text evidence="4">The sequence shown here is derived from an EMBL/GenBank/DDBJ whole genome shotgun (WGS) entry which is preliminary data.</text>
</comment>
<dbReference type="Proteomes" id="UP001448207">
    <property type="component" value="Unassembled WGS sequence"/>
</dbReference>
<dbReference type="InterPro" id="IPR023393">
    <property type="entry name" value="START-like_dom_sf"/>
</dbReference>
<gene>
    <name evidence="4" type="ORF">J3Q64DRAFT_1751402</name>
</gene>
<dbReference type="Gene3D" id="3.30.530.20">
    <property type="match status" value="1"/>
</dbReference>
<dbReference type="PANTHER" id="PTHR13009:SF22">
    <property type="entry name" value="LD43819P"/>
    <property type="match status" value="1"/>
</dbReference>
<evidence type="ECO:0000256" key="2">
    <source>
        <dbReference type="SAM" id="MobiDB-lite"/>
    </source>
</evidence>
<evidence type="ECO:0000313" key="5">
    <source>
        <dbReference type="Proteomes" id="UP001448207"/>
    </source>
</evidence>
<dbReference type="PANTHER" id="PTHR13009">
    <property type="entry name" value="HEAT SHOCK PROTEIN 90 HSP90 CO-CHAPERONE AHA-1"/>
    <property type="match status" value="1"/>
</dbReference>
<organism evidence="4 5">
    <name type="scientific">Phycomyces blakesleeanus</name>
    <dbReference type="NCBI Taxonomy" id="4837"/>
    <lineage>
        <taxon>Eukaryota</taxon>
        <taxon>Fungi</taxon>
        <taxon>Fungi incertae sedis</taxon>
        <taxon>Mucoromycota</taxon>
        <taxon>Mucoromycotina</taxon>
        <taxon>Mucoromycetes</taxon>
        <taxon>Mucorales</taxon>
        <taxon>Phycomycetaceae</taxon>
        <taxon>Phycomyces</taxon>
    </lineage>
</organism>
<dbReference type="SUPFAM" id="SSF55961">
    <property type="entry name" value="Bet v1-like"/>
    <property type="match status" value="1"/>
</dbReference>
<reference evidence="4 5" key="1">
    <citation type="submission" date="2024-04" db="EMBL/GenBank/DDBJ databases">
        <title>Symmetric and asymmetric DNA N6-adenine methylation regulates different biological responses in Mucorales.</title>
        <authorList>
            <consortium name="Lawrence Berkeley National Laboratory"/>
            <person name="Lax C."/>
            <person name="Mondo S.J."/>
            <person name="Osorio-Concepcion M."/>
            <person name="Muszewska A."/>
            <person name="Corrochano-Luque M."/>
            <person name="Gutierrez G."/>
            <person name="Riley R."/>
            <person name="Lipzen A."/>
            <person name="Guo J."/>
            <person name="Hundley H."/>
            <person name="Amirebrahimi M."/>
            <person name="Ng V."/>
            <person name="Lorenzo-Gutierrez D."/>
            <person name="Binder U."/>
            <person name="Yang J."/>
            <person name="Song Y."/>
            <person name="Canovas D."/>
            <person name="Navarro E."/>
            <person name="Freitag M."/>
            <person name="Gabaldon T."/>
            <person name="Grigoriev I.V."/>
            <person name="Corrochano L.M."/>
            <person name="Nicolas F.E."/>
            <person name="Garre V."/>
        </authorList>
    </citation>
    <scope>NUCLEOTIDE SEQUENCE [LARGE SCALE GENOMIC DNA]</scope>
    <source>
        <strain evidence="4 5">L51</strain>
    </source>
</reference>
<evidence type="ECO:0000313" key="4">
    <source>
        <dbReference type="EMBL" id="KAL0083068.1"/>
    </source>
</evidence>
<comment type="similarity">
    <text evidence="1">Belongs to the AHA1 family.</text>
</comment>
<dbReference type="SUPFAM" id="SSF103111">
    <property type="entry name" value="Activator of Hsp90 ATPase, Aha1"/>
    <property type="match status" value="1"/>
</dbReference>
<protein>
    <submittedName>
        <fullName evidence="4">Activator of Hsp90 ATPase</fullName>
    </submittedName>
</protein>
<dbReference type="InterPro" id="IPR015310">
    <property type="entry name" value="AHSA1-like_N"/>
</dbReference>
<evidence type="ECO:0000256" key="1">
    <source>
        <dbReference type="ARBA" id="ARBA00006817"/>
    </source>
</evidence>
<dbReference type="CDD" id="cd08892">
    <property type="entry name" value="SRPBCC_Aha1"/>
    <property type="match status" value="1"/>
</dbReference>
<dbReference type="EMBL" id="JBCLYO010000014">
    <property type="protein sequence ID" value="KAL0083068.1"/>
    <property type="molecule type" value="Genomic_DNA"/>
</dbReference>
<proteinExistence type="inferred from homology"/>
<feature type="compositionally biased region" description="Low complexity" evidence="2">
    <location>
        <begin position="180"/>
        <end position="193"/>
    </location>
</feature>
<dbReference type="Gene3D" id="3.15.10.20">
    <property type="entry name" value="Activator of Hsp90 ATPase Aha1, N-terminal domain"/>
    <property type="match status" value="1"/>
</dbReference>
<feature type="domain" description="Activator of Hsp90 ATPase AHSA1-like N-terminal" evidence="3">
    <location>
        <begin position="14"/>
        <end position="147"/>
    </location>
</feature>
<dbReference type="InterPro" id="IPR036338">
    <property type="entry name" value="Aha1"/>
</dbReference>
<dbReference type="InterPro" id="IPR013538">
    <property type="entry name" value="ASHA1/2-like_C"/>
</dbReference>
<dbReference type="Pfam" id="PF08327">
    <property type="entry name" value="AHSA1"/>
    <property type="match status" value="1"/>
</dbReference>
<dbReference type="Pfam" id="PF09229">
    <property type="entry name" value="Aha1_N"/>
    <property type="match status" value="1"/>
</dbReference>
<name>A0ABR3AVB1_PHYBL</name>
<evidence type="ECO:0000259" key="3">
    <source>
        <dbReference type="SMART" id="SM01000"/>
    </source>
</evidence>
<feature type="region of interest" description="Disordered" evidence="2">
    <location>
        <begin position="152"/>
        <end position="196"/>
    </location>
</feature>
<sequence>MSNWKNVNNWHWVNKNCVKWAETYFTDKIVGTEVTKDKTTVKITSLDELTGDVDLNQRKGKLITIFDVALTYGWKGTLEDGTEVSGKIFIPEVAHDTDSDDYVFDVTIDDDKPAKQVVRGLIRKELGPILAEKLARFSDDLIKQHSSDVYIDPSQLGQAAPPRAAHPNTKEHSATHINNTSSTTGAAASSASAPKKVNTTTIKDTVEFLTSANELYNTLLDPGRASIWSRGPAKISDKVGTKFEFFNGNVTGEILELEIGKKIVESWRLKSWPEGHYSTVTLTLEQSSDCVKLHMQQTGVPVGEEELTRNNWNGYYWRAIKETFGFGANF</sequence>
<accession>A0ABR3AVB1</accession>
<keyword evidence="5" id="KW-1185">Reference proteome</keyword>